<dbReference type="KEGG" id="cic:CICLE_v10029732mg"/>
<evidence type="ECO:0000313" key="2">
    <source>
        <dbReference type="EMBL" id="ESR37296.1"/>
    </source>
</evidence>
<evidence type="ECO:0000256" key="1">
    <source>
        <dbReference type="SAM" id="MobiDB-lite"/>
    </source>
</evidence>
<proteinExistence type="predicted"/>
<dbReference type="EMBL" id="KI536978">
    <property type="protein sequence ID" value="ESR37296.1"/>
    <property type="molecule type" value="Genomic_DNA"/>
</dbReference>
<protein>
    <submittedName>
        <fullName evidence="2">Uncharacterized protein</fullName>
    </submittedName>
</protein>
<gene>
    <name evidence="2" type="ORF">CICLE_v10029732mg</name>
</gene>
<feature type="region of interest" description="Disordered" evidence="1">
    <location>
        <begin position="1"/>
        <end position="30"/>
    </location>
</feature>
<organism evidence="2 3">
    <name type="scientific">Citrus clementina</name>
    <name type="common">Clementine</name>
    <name type="synonym">Citrus deliciosa x Citrus sinensis</name>
    <dbReference type="NCBI Taxonomy" id="85681"/>
    <lineage>
        <taxon>Eukaryota</taxon>
        <taxon>Viridiplantae</taxon>
        <taxon>Streptophyta</taxon>
        <taxon>Embryophyta</taxon>
        <taxon>Tracheophyta</taxon>
        <taxon>Spermatophyta</taxon>
        <taxon>Magnoliopsida</taxon>
        <taxon>eudicotyledons</taxon>
        <taxon>Gunneridae</taxon>
        <taxon>Pentapetalae</taxon>
        <taxon>rosids</taxon>
        <taxon>malvids</taxon>
        <taxon>Sapindales</taxon>
        <taxon>Rutaceae</taxon>
        <taxon>Aurantioideae</taxon>
        <taxon>Citrus</taxon>
    </lineage>
</organism>
<keyword evidence="3" id="KW-1185">Reference proteome</keyword>
<sequence length="76" mass="8784">MRIGHHSKERITLTPSKVRQPVGQMGKDQKTISQIPCQRQLLTIGSLTDRFSIFPYFSDADKPHGVWVDSHIYQLY</sequence>
<reference evidence="2 3" key="1">
    <citation type="submission" date="2013-10" db="EMBL/GenBank/DDBJ databases">
        <authorList>
            <consortium name="International Citrus Genome Consortium"/>
            <person name="Jenkins J."/>
            <person name="Schmutz J."/>
            <person name="Prochnik S."/>
            <person name="Rokhsar D."/>
            <person name="Gmitter F."/>
            <person name="Ollitrault P."/>
            <person name="Machado M."/>
            <person name="Talon M."/>
            <person name="Wincker P."/>
            <person name="Jaillon O."/>
            <person name="Morgante M."/>
        </authorList>
    </citation>
    <scope>NUCLEOTIDE SEQUENCE</scope>
    <source>
        <strain evidence="3">cv. Clemenules</strain>
    </source>
</reference>
<dbReference type="AlphaFoldDB" id="V4SJS6"/>
<dbReference type="Gramene" id="ESR37296">
    <property type="protein sequence ID" value="ESR37296"/>
    <property type="gene ID" value="CICLE_v10029732mg"/>
</dbReference>
<dbReference type="InParanoid" id="V4SJS6"/>
<dbReference type="Proteomes" id="UP000030687">
    <property type="component" value="Unassembled WGS sequence"/>
</dbReference>
<accession>V4SJS6</accession>
<name>V4SJS6_CITCL</name>
<evidence type="ECO:0000313" key="3">
    <source>
        <dbReference type="Proteomes" id="UP000030687"/>
    </source>
</evidence>